<protein>
    <submittedName>
        <fullName evidence="1">Uncharacterized protein</fullName>
    </submittedName>
</protein>
<sequence length="88" mass="10196">GATVTLFGSFNFDQERGYLVLRKKDDRKIWLLELEDYPTNRWSTTEANAQSGAYEAFYYPAPNFRRNVSSVKWGQWWPGSVPGAMKVK</sequence>
<accession>A0A3B1DDI6</accession>
<name>A0A3B1DDI6_9ZZZZ</name>
<feature type="non-terminal residue" evidence="1">
    <location>
        <position position="1"/>
    </location>
</feature>
<organism evidence="1">
    <name type="scientific">hydrothermal vent metagenome</name>
    <dbReference type="NCBI Taxonomy" id="652676"/>
    <lineage>
        <taxon>unclassified sequences</taxon>
        <taxon>metagenomes</taxon>
        <taxon>ecological metagenomes</taxon>
    </lineage>
</organism>
<gene>
    <name evidence="1" type="ORF">MNBD_NITROSPINAE05-544</name>
</gene>
<proteinExistence type="predicted"/>
<evidence type="ECO:0000313" key="1">
    <source>
        <dbReference type="EMBL" id="VAX29775.1"/>
    </source>
</evidence>
<dbReference type="AlphaFoldDB" id="A0A3B1DDI6"/>
<reference evidence="1" key="1">
    <citation type="submission" date="2018-06" db="EMBL/GenBank/DDBJ databases">
        <authorList>
            <person name="Zhirakovskaya E."/>
        </authorList>
    </citation>
    <scope>NUCLEOTIDE SEQUENCE</scope>
</reference>
<dbReference type="EMBL" id="UOGG01000092">
    <property type="protein sequence ID" value="VAX29775.1"/>
    <property type="molecule type" value="Genomic_DNA"/>
</dbReference>